<accession>A0A699I6J9</accession>
<evidence type="ECO:0000313" key="1">
    <source>
        <dbReference type="EMBL" id="GEZ19260.1"/>
    </source>
</evidence>
<reference evidence="1" key="1">
    <citation type="journal article" date="2019" name="Sci. Rep.">
        <title>Draft genome of Tanacetum cinerariifolium, the natural source of mosquito coil.</title>
        <authorList>
            <person name="Yamashiro T."/>
            <person name="Shiraishi A."/>
            <person name="Satake H."/>
            <person name="Nakayama K."/>
        </authorList>
    </citation>
    <scope>NUCLEOTIDE SEQUENCE</scope>
</reference>
<organism evidence="1">
    <name type="scientific">Tanacetum cinerariifolium</name>
    <name type="common">Dalmatian daisy</name>
    <name type="synonym">Chrysanthemum cinerariifolium</name>
    <dbReference type="NCBI Taxonomy" id="118510"/>
    <lineage>
        <taxon>Eukaryota</taxon>
        <taxon>Viridiplantae</taxon>
        <taxon>Streptophyta</taxon>
        <taxon>Embryophyta</taxon>
        <taxon>Tracheophyta</taxon>
        <taxon>Spermatophyta</taxon>
        <taxon>Magnoliopsida</taxon>
        <taxon>eudicotyledons</taxon>
        <taxon>Gunneridae</taxon>
        <taxon>Pentapetalae</taxon>
        <taxon>asterids</taxon>
        <taxon>campanulids</taxon>
        <taxon>Asterales</taxon>
        <taxon>Asteraceae</taxon>
        <taxon>Asteroideae</taxon>
        <taxon>Anthemideae</taxon>
        <taxon>Anthemidinae</taxon>
        <taxon>Tanacetum</taxon>
    </lineage>
</organism>
<protein>
    <submittedName>
        <fullName evidence="1">Uncharacterized protein</fullName>
    </submittedName>
</protein>
<proteinExistence type="predicted"/>
<comment type="caution">
    <text evidence="1">The sequence shown here is derived from an EMBL/GenBank/DDBJ whole genome shotgun (WGS) entry which is preliminary data.</text>
</comment>
<dbReference type="AlphaFoldDB" id="A0A699I6J9"/>
<dbReference type="EMBL" id="BKCJ010250775">
    <property type="protein sequence ID" value="GEZ19260.1"/>
    <property type="molecule type" value="Genomic_DNA"/>
</dbReference>
<name>A0A699I6J9_TANCI</name>
<sequence>MDDLNINMVRYFEDINYFKDFENQFPAIIYNDALTPKLEVLYDFKNEFPAIVYNVALASEAEVSSEHTRILRYGYGVSTSCTALGILTPLQHTFLLIDATWRIIPSKS</sequence>
<gene>
    <name evidence="1" type="ORF">Tci_491233</name>
</gene>